<keyword evidence="3" id="KW-0472">Membrane</keyword>
<accession>A0A840S221</accession>
<dbReference type="SUPFAM" id="SSF55073">
    <property type="entry name" value="Nucleotide cyclase"/>
    <property type="match status" value="1"/>
</dbReference>
<gene>
    <name evidence="5" type="ORF">HNQ51_000197</name>
</gene>
<sequence>MSAPTDLARADQLGFEQFVHSLAQHLRHTPFGWALVLGLSWGQAPLGPLLLWLGVFALVWLPSLWFIWRCGKRGPVLAQDRGVVYAVAALDGLGWGVVVWVLAGLSPVLDSWVLALLCGLAALSAVVYLTQLQAFRLYLGAMGLGLLACVLIRQVPDWRLAIAFGVFALLLLRLLQPVSARLEQGRLHEIGNESLAARLSDSLARKEVEAATDALTGLLNRRSLDALLQAGLSGPVPRQMALLMLDIDHFKQINDRHGHACGDAALRAFADRVRAQLRDGDHCARYGGEEFVVLLPGASRERAVEIAERLRLAVQGQPLLSQPLVDNTVSIGVSVVAPMDQPAHLLERADAALYRAKSEGRNRVCVA</sequence>
<dbReference type="RefSeq" id="WP_138858007.1">
    <property type="nucleotide sequence ID" value="NZ_CP040709.1"/>
</dbReference>
<keyword evidence="3" id="KW-1133">Transmembrane helix</keyword>
<dbReference type="PANTHER" id="PTHR45138">
    <property type="entry name" value="REGULATORY COMPONENTS OF SENSORY TRANSDUCTION SYSTEM"/>
    <property type="match status" value="1"/>
</dbReference>
<dbReference type="InterPro" id="IPR050469">
    <property type="entry name" value="Diguanylate_Cyclase"/>
</dbReference>
<dbReference type="SMART" id="SM00267">
    <property type="entry name" value="GGDEF"/>
    <property type="match status" value="1"/>
</dbReference>
<dbReference type="Pfam" id="PF00990">
    <property type="entry name" value="GGDEF"/>
    <property type="match status" value="1"/>
</dbReference>
<dbReference type="CDD" id="cd01949">
    <property type="entry name" value="GGDEF"/>
    <property type="match status" value="1"/>
</dbReference>
<proteinExistence type="predicted"/>
<dbReference type="Proteomes" id="UP000554837">
    <property type="component" value="Unassembled WGS sequence"/>
</dbReference>
<organism evidence="5 6">
    <name type="scientific">Inhella inkyongensis</name>
    <dbReference type="NCBI Taxonomy" id="392593"/>
    <lineage>
        <taxon>Bacteria</taxon>
        <taxon>Pseudomonadati</taxon>
        <taxon>Pseudomonadota</taxon>
        <taxon>Betaproteobacteria</taxon>
        <taxon>Burkholderiales</taxon>
        <taxon>Sphaerotilaceae</taxon>
        <taxon>Inhella</taxon>
    </lineage>
</organism>
<evidence type="ECO:0000313" key="6">
    <source>
        <dbReference type="Proteomes" id="UP000554837"/>
    </source>
</evidence>
<keyword evidence="6" id="KW-1185">Reference proteome</keyword>
<evidence type="ECO:0000259" key="4">
    <source>
        <dbReference type="PROSITE" id="PS50887"/>
    </source>
</evidence>
<evidence type="ECO:0000256" key="3">
    <source>
        <dbReference type="SAM" id="Phobius"/>
    </source>
</evidence>
<dbReference type="Gene3D" id="3.30.70.270">
    <property type="match status" value="1"/>
</dbReference>
<dbReference type="AlphaFoldDB" id="A0A840S221"/>
<dbReference type="NCBIfam" id="TIGR00254">
    <property type="entry name" value="GGDEF"/>
    <property type="match status" value="1"/>
</dbReference>
<dbReference type="GO" id="GO:0005886">
    <property type="term" value="C:plasma membrane"/>
    <property type="evidence" value="ECO:0007669"/>
    <property type="project" value="TreeGrafter"/>
</dbReference>
<feature type="transmembrane region" description="Helical" evidence="3">
    <location>
        <begin position="160"/>
        <end position="176"/>
    </location>
</feature>
<dbReference type="EMBL" id="JACHHO010000001">
    <property type="protein sequence ID" value="MBB5202904.1"/>
    <property type="molecule type" value="Genomic_DNA"/>
</dbReference>
<reference evidence="5 6" key="1">
    <citation type="submission" date="2020-08" db="EMBL/GenBank/DDBJ databases">
        <title>Genomic Encyclopedia of Type Strains, Phase IV (KMG-IV): sequencing the most valuable type-strain genomes for metagenomic binning, comparative biology and taxonomic classification.</title>
        <authorList>
            <person name="Goeker M."/>
        </authorList>
    </citation>
    <scope>NUCLEOTIDE SEQUENCE [LARGE SCALE GENOMIC DNA]</scope>
    <source>
        <strain evidence="5 6">DSM 23958</strain>
    </source>
</reference>
<evidence type="ECO:0000256" key="1">
    <source>
        <dbReference type="ARBA" id="ARBA00012528"/>
    </source>
</evidence>
<protein>
    <recommendedName>
        <fullName evidence="1">diguanylate cyclase</fullName>
        <ecNumber evidence="1">2.7.7.65</ecNumber>
    </recommendedName>
</protein>
<name>A0A840S221_9BURK</name>
<comment type="catalytic activity">
    <reaction evidence="2">
        <text>2 GTP = 3',3'-c-di-GMP + 2 diphosphate</text>
        <dbReference type="Rhea" id="RHEA:24898"/>
        <dbReference type="ChEBI" id="CHEBI:33019"/>
        <dbReference type="ChEBI" id="CHEBI:37565"/>
        <dbReference type="ChEBI" id="CHEBI:58805"/>
        <dbReference type="EC" id="2.7.7.65"/>
    </reaction>
</comment>
<evidence type="ECO:0000313" key="5">
    <source>
        <dbReference type="EMBL" id="MBB5202904.1"/>
    </source>
</evidence>
<dbReference type="InterPro" id="IPR029787">
    <property type="entry name" value="Nucleotide_cyclase"/>
</dbReference>
<dbReference type="PANTHER" id="PTHR45138:SF9">
    <property type="entry name" value="DIGUANYLATE CYCLASE DGCM-RELATED"/>
    <property type="match status" value="1"/>
</dbReference>
<dbReference type="FunFam" id="3.30.70.270:FF:000001">
    <property type="entry name" value="Diguanylate cyclase domain protein"/>
    <property type="match status" value="1"/>
</dbReference>
<dbReference type="PROSITE" id="PS50887">
    <property type="entry name" value="GGDEF"/>
    <property type="match status" value="1"/>
</dbReference>
<dbReference type="OrthoDB" id="9813903at2"/>
<comment type="caution">
    <text evidence="5">The sequence shown here is derived from an EMBL/GenBank/DDBJ whole genome shotgun (WGS) entry which is preliminary data.</text>
</comment>
<feature type="transmembrane region" description="Helical" evidence="3">
    <location>
        <begin position="49"/>
        <end position="71"/>
    </location>
</feature>
<feature type="transmembrane region" description="Helical" evidence="3">
    <location>
        <begin position="83"/>
        <end position="105"/>
    </location>
</feature>
<keyword evidence="3" id="KW-0812">Transmembrane</keyword>
<dbReference type="InterPro" id="IPR000160">
    <property type="entry name" value="GGDEF_dom"/>
</dbReference>
<dbReference type="GO" id="GO:1902201">
    <property type="term" value="P:negative regulation of bacterial-type flagellum-dependent cell motility"/>
    <property type="evidence" value="ECO:0007669"/>
    <property type="project" value="TreeGrafter"/>
</dbReference>
<feature type="transmembrane region" description="Helical" evidence="3">
    <location>
        <begin position="111"/>
        <end position="130"/>
    </location>
</feature>
<feature type="transmembrane region" description="Helical" evidence="3">
    <location>
        <begin position="137"/>
        <end position="154"/>
    </location>
</feature>
<dbReference type="GO" id="GO:0043709">
    <property type="term" value="P:cell adhesion involved in single-species biofilm formation"/>
    <property type="evidence" value="ECO:0007669"/>
    <property type="project" value="TreeGrafter"/>
</dbReference>
<dbReference type="EC" id="2.7.7.65" evidence="1"/>
<evidence type="ECO:0000256" key="2">
    <source>
        <dbReference type="ARBA" id="ARBA00034247"/>
    </source>
</evidence>
<feature type="domain" description="GGDEF" evidence="4">
    <location>
        <begin position="238"/>
        <end position="367"/>
    </location>
</feature>
<dbReference type="InterPro" id="IPR043128">
    <property type="entry name" value="Rev_trsase/Diguanyl_cyclase"/>
</dbReference>
<dbReference type="GO" id="GO:0052621">
    <property type="term" value="F:diguanylate cyclase activity"/>
    <property type="evidence" value="ECO:0007669"/>
    <property type="project" value="UniProtKB-EC"/>
</dbReference>